<dbReference type="GO" id="GO:0003700">
    <property type="term" value="F:DNA-binding transcription factor activity"/>
    <property type="evidence" value="ECO:0007669"/>
    <property type="project" value="InterPro"/>
</dbReference>
<dbReference type="Proteomes" id="UP000051660">
    <property type="component" value="Unassembled WGS sequence"/>
</dbReference>
<dbReference type="PANTHER" id="PTHR46796:SF7">
    <property type="entry name" value="ARAC FAMILY TRANSCRIPTIONAL REGULATOR"/>
    <property type="match status" value="1"/>
</dbReference>
<accession>A0A0R3M663</accession>
<dbReference type="InterPro" id="IPR018062">
    <property type="entry name" value="HTH_AraC-typ_CS"/>
</dbReference>
<protein>
    <recommendedName>
        <fullName evidence="5">HTH araC/xylS-type domain-containing protein</fullName>
    </recommendedName>
</protein>
<dbReference type="EMBL" id="LLYB01000134">
    <property type="protein sequence ID" value="KRR15639.1"/>
    <property type="molecule type" value="Genomic_DNA"/>
</dbReference>
<dbReference type="InterPro" id="IPR020449">
    <property type="entry name" value="Tscrpt_reg_AraC-type_HTH"/>
</dbReference>
<evidence type="ECO:0000313" key="7">
    <source>
        <dbReference type="Proteomes" id="UP000051660"/>
    </source>
</evidence>
<keyword evidence="3" id="KW-0804">Transcription</keyword>
<keyword evidence="2" id="KW-0238">DNA-binding</keyword>
<dbReference type="Pfam" id="PF12833">
    <property type="entry name" value="HTH_18"/>
    <property type="match status" value="1"/>
</dbReference>
<dbReference type="InterPro" id="IPR011051">
    <property type="entry name" value="RmlC_Cupin_sf"/>
</dbReference>
<dbReference type="SMART" id="SM00342">
    <property type="entry name" value="HTH_ARAC"/>
    <property type="match status" value="1"/>
</dbReference>
<dbReference type="PROSITE" id="PS00041">
    <property type="entry name" value="HTH_ARAC_FAMILY_1"/>
    <property type="match status" value="1"/>
</dbReference>
<comment type="caution">
    <text evidence="6">The sequence shown here is derived from an EMBL/GenBank/DDBJ whole genome shotgun (WGS) entry which is preliminary data.</text>
</comment>
<dbReference type="InterPro" id="IPR009057">
    <property type="entry name" value="Homeodomain-like_sf"/>
</dbReference>
<dbReference type="OrthoDB" id="9802263at2"/>
<feature type="region of interest" description="Disordered" evidence="4">
    <location>
        <begin position="316"/>
        <end position="348"/>
    </location>
</feature>
<dbReference type="InterPro" id="IPR018060">
    <property type="entry name" value="HTH_AraC"/>
</dbReference>
<dbReference type="PANTHER" id="PTHR46796">
    <property type="entry name" value="HTH-TYPE TRANSCRIPTIONAL ACTIVATOR RHAS-RELATED"/>
    <property type="match status" value="1"/>
</dbReference>
<evidence type="ECO:0000256" key="2">
    <source>
        <dbReference type="ARBA" id="ARBA00023125"/>
    </source>
</evidence>
<dbReference type="InterPro" id="IPR050204">
    <property type="entry name" value="AraC_XylS_family_regulators"/>
</dbReference>
<evidence type="ECO:0000313" key="6">
    <source>
        <dbReference type="EMBL" id="KRR15639.1"/>
    </source>
</evidence>
<reference evidence="6 7" key="1">
    <citation type="submission" date="2014-03" db="EMBL/GenBank/DDBJ databases">
        <title>Bradyrhizobium valentinum sp. nov., isolated from effective nodules of Lupinus mariae-josephae, a lupine endemic of basic-lime soils in Eastern Spain.</title>
        <authorList>
            <person name="Duran D."/>
            <person name="Rey L."/>
            <person name="Navarro A."/>
            <person name="Busquets A."/>
            <person name="Imperial J."/>
            <person name="Ruiz-Argueso T."/>
        </authorList>
    </citation>
    <scope>NUCLEOTIDE SEQUENCE [LARGE SCALE GENOMIC DNA]</scope>
    <source>
        <strain evidence="6 7">CCBAU 23086</strain>
    </source>
</reference>
<dbReference type="GO" id="GO:0043565">
    <property type="term" value="F:sequence-specific DNA binding"/>
    <property type="evidence" value="ECO:0007669"/>
    <property type="project" value="InterPro"/>
</dbReference>
<dbReference type="SUPFAM" id="SSF51182">
    <property type="entry name" value="RmlC-like cupins"/>
    <property type="match status" value="1"/>
</dbReference>
<evidence type="ECO:0000256" key="1">
    <source>
        <dbReference type="ARBA" id="ARBA00023015"/>
    </source>
</evidence>
<keyword evidence="1" id="KW-0805">Transcription regulation</keyword>
<feature type="domain" description="HTH araC/xylS-type" evidence="5">
    <location>
        <begin position="218"/>
        <end position="316"/>
    </location>
</feature>
<feature type="compositionally biased region" description="Basic residues" evidence="4">
    <location>
        <begin position="323"/>
        <end position="332"/>
    </location>
</feature>
<dbReference type="AlphaFoldDB" id="A0A0R3M663"/>
<proteinExistence type="predicted"/>
<dbReference type="Gene3D" id="1.10.10.60">
    <property type="entry name" value="Homeodomain-like"/>
    <property type="match status" value="2"/>
</dbReference>
<evidence type="ECO:0000256" key="4">
    <source>
        <dbReference type="SAM" id="MobiDB-lite"/>
    </source>
</evidence>
<dbReference type="SUPFAM" id="SSF46689">
    <property type="entry name" value="Homeodomain-like"/>
    <property type="match status" value="2"/>
</dbReference>
<dbReference type="PROSITE" id="PS01124">
    <property type="entry name" value="HTH_ARAC_FAMILY_2"/>
    <property type="match status" value="1"/>
</dbReference>
<evidence type="ECO:0000256" key="3">
    <source>
        <dbReference type="ARBA" id="ARBA00023163"/>
    </source>
</evidence>
<dbReference type="Pfam" id="PF12852">
    <property type="entry name" value="Cupin_6"/>
    <property type="match status" value="1"/>
</dbReference>
<evidence type="ECO:0000259" key="5">
    <source>
        <dbReference type="PROSITE" id="PS01124"/>
    </source>
</evidence>
<gene>
    <name evidence="6" type="ORF">CQ14_04000</name>
</gene>
<organism evidence="6 7">
    <name type="scientific">Bradyrhizobium lablabi</name>
    <dbReference type="NCBI Taxonomy" id="722472"/>
    <lineage>
        <taxon>Bacteria</taxon>
        <taxon>Pseudomonadati</taxon>
        <taxon>Pseudomonadota</taxon>
        <taxon>Alphaproteobacteria</taxon>
        <taxon>Hyphomicrobiales</taxon>
        <taxon>Nitrobacteraceae</taxon>
        <taxon>Bradyrhizobium</taxon>
    </lineage>
</organism>
<name>A0A0R3M663_9BRAD</name>
<dbReference type="PRINTS" id="PR00032">
    <property type="entry name" value="HTHARAC"/>
</dbReference>
<sequence>MDALSEALASVRMTGAIFYHAECTAPWGFRVPHLQDVAHVLAPGTERLVSYHLVTHGKAVVCFPGEADIPVTAGDILIIPHGDAHTVSNGSPSAFIDSGASLSRYLAGDLTTMRLGGGGELTHFVCGYFGCERHAERLFLAGLPLMIKINLRGDPAGEWLESSVRHLVSQAESPRPGQAVLLSKMAEALFIETIRRYMEALPAEQTGWLAGARDPIVGGALALLHRKPCHHWTVEDLAAAAGVSRSVLAERFSRFLGEPPLAYLARWRLQLAARMLQTTREPVIQVASEVGYDSEAAFNRAFKREFGIPPGKFRGQFGSQFRGRSRASRARAGRVGGDGPPRIPSDAA</sequence>
<dbReference type="InterPro" id="IPR032783">
    <property type="entry name" value="AraC_lig"/>
</dbReference>